<dbReference type="PANTHER" id="PTHR10357:SF184">
    <property type="entry name" value="OLIGO-1,6-GLUCOSIDASE 1"/>
    <property type="match status" value="1"/>
</dbReference>
<dbReference type="AlphaFoldDB" id="A0A3M0FW89"/>
<accession>A0A3M0FW89</accession>
<dbReference type="SMART" id="SM00642">
    <property type="entry name" value="Aamy"/>
    <property type="match status" value="1"/>
</dbReference>
<dbReference type="Pfam" id="PF00128">
    <property type="entry name" value="Alpha-amylase"/>
    <property type="match status" value="1"/>
</dbReference>
<sequence>MAVEEIWWKEGIVYQIYPRSFKDTSGNGIGDLRGIIEKLDYISSLGVDIIWLNPIYDSPNDDNGYDIRDYRKIMSEFGTMEDFDELLAGMKSRNLRLVMDLVVNHCSDEHKWFQESRKSRENPYRDYFHWWPAEKGTPPKRWSYFDVEENAWQYDEKTDAYYLHYFAVKQPDLKWENPKVRQEVYDMMHFWFKKGVDGFRMDVIPFISKDTTYPEIDAQEPHEFISYYANGPKVHEYLNELNREVISKYDAFTVGEGPGIAREDALDFVHEDRKEMDMFFHFDLMSLDRAPGEVFKMRQGGWKLTEFKKIFNDWDTAFAKAGWGSLFLANHDFPRSVSRWGNDSPEHWHNSATLLQTFLLTMRGTPYFYQGDEIGMTNVKFTDIEDYRDINTINRYETVKQRGGDLNAFMESEQHAARENARTPMQWDDTINAGFTNSEPWIKLNPDYKDGVNVKSQEKDKYSILNYFRKITELRKKNKVLVYGDYHCIYPEHDKVYAYTRTLEAERFLILLNFSDEIERFTLPVNITYNRKIKLISNDKILDDKTFKEFALRPWQAVVYKLEH</sequence>
<keyword evidence="3" id="KW-0326">Glycosidase</keyword>
<comment type="similarity">
    <text evidence="1">Belongs to the glycosyl hydrolase 13 family.</text>
</comment>
<dbReference type="EMBL" id="REFV01000020">
    <property type="protein sequence ID" value="RMB56237.1"/>
    <property type="molecule type" value="Genomic_DNA"/>
</dbReference>
<dbReference type="InterPro" id="IPR032091">
    <property type="entry name" value="Malt_amylase-like_C"/>
</dbReference>
<protein>
    <submittedName>
        <fullName evidence="5">Alpha-glucosidase</fullName>
    </submittedName>
</protein>
<dbReference type="SUPFAM" id="SSF51011">
    <property type="entry name" value="Glycosyl hydrolase domain"/>
    <property type="match status" value="1"/>
</dbReference>
<evidence type="ECO:0000259" key="4">
    <source>
        <dbReference type="SMART" id="SM00642"/>
    </source>
</evidence>
<keyword evidence="2" id="KW-0378">Hydrolase</keyword>
<dbReference type="SUPFAM" id="SSF51445">
    <property type="entry name" value="(Trans)glycosidases"/>
    <property type="match status" value="1"/>
</dbReference>
<reference evidence="5 6" key="1">
    <citation type="submission" date="2018-10" db="EMBL/GenBank/DDBJ databases">
        <title>Dokdonia luteus sp. nov., isolated from sea water.</title>
        <authorList>
            <person name="Zhou L.Y."/>
            <person name="Du Z.J."/>
        </authorList>
    </citation>
    <scope>NUCLEOTIDE SEQUENCE [LARGE SCALE GENOMIC DNA]</scope>
    <source>
        <strain evidence="5 6">SH27</strain>
    </source>
</reference>
<dbReference type="Gene3D" id="3.20.20.80">
    <property type="entry name" value="Glycosidases"/>
    <property type="match status" value="1"/>
</dbReference>
<evidence type="ECO:0000313" key="6">
    <source>
        <dbReference type="Proteomes" id="UP000281985"/>
    </source>
</evidence>
<evidence type="ECO:0000313" key="5">
    <source>
        <dbReference type="EMBL" id="RMB56237.1"/>
    </source>
</evidence>
<evidence type="ECO:0000256" key="3">
    <source>
        <dbReference type="ARBA" id="ARBA00023295"/>
    </source>
</evidence>
<evidence type="ECO:0000256" key="1">
    <source>
        <dbReference type="ARBA" id="ARBA00008061"/>
    </source>
</evidence>
<dbReference type="PANTHER" id="PTHR10357">
    <property type="entry name" value="ALPHA-AMYLASE FAMILY MEMBER"/>
    <property type="match status" value="1"/>
</dbReference>
<evidence type="ECO:0000256" key="2">
    <source>
        <dbReference type="ARBA" id="ARBA00022801"/>
    </source>
</evidence>
<comment type="caution">
    <text evidence="5">The sequence shown here is derived from an EMBL/GenBank/DDBJ whole genome shotgun (WGS) entry which is preliminary data.</text>
</comment>
<dbReference type="CDD" id="cd11333">
    <property type="entry name" value="AmyAc_SI_OligoGlu_DGase"/>
    <property type="match status" value="1"/>
</dbReference>
<dbReference type="NCBIfam" id="NF008183">
    <property type="entry name" value="PRK10933.1"/>
    <property type="match status" value="1"/>
</dbReference>
<dbReference type="Proteomes" id="UP000281985">
    <property type="component" value="Unassembled WGS sequence"/>
</dbReference>
<dbReference type="RefSeq" id="WP_121918602.1">
    <property type="nucleotide sequence ID" value="NZ_REFV01000020.1"/>
</dbReference>
<dbReference type="OrthoDB" id="9806009at2"/>
<gene>
    <name evidence="5" type="ORF">EAX61_15385</name>
</gene>
<dbReference type="Gene3D" id="2.60.40.1180">
    <property type="entry name" value="Golgi alpha-mannosidase II"/>
    <property type="match status" value="1"/>
</dbReference>
<dbReference type="InterPro" id="IPR013780">
    <property type="entry name" value="Glyco_hydro_b"/>
</dbReference>
<dbReference type="InterPro" id="IPR006047">
    <property type="entry name" value="GH13_cat_dom"/>
</dbReference>
<dbReference type="InterPro" id="IPR017853">
    <property type="entry name" value="GH"/>
</dbReference>
<dbReference type="Gene3D" id="3.90.400.10">
    <property type="entry name" value="Oligo-1,6-glucosidase, Domain 2"/>
    <property type="match status" value="1"/>
</dbReference>
<dbReference type="GO" id="GO:0004556">
    <property type="term" value="F:alpha-amylase activity"/>
    <property type="evidence" value="ECO:0007669"/>
    <property type="project" value="TreeGrafter"/>
</dbReference>
<proteinExistence type="inferred from homology"/>
<keyword evidence="6" id="KW-1185">Reference proteome</keyword>
<feature type="domain" description="Glycosyl hydrolase family 13 catalytic" evidence="4">
    <location>
        <begin position="15"/>
        <end position="422"/>
    </location>
</feature>
<dbReference type="Pfam" id="PF16657">
    <property type="entry name" value="Malt_amylase_C"/>
    <property type="match status" value="1"/>
</dbReference>
<dbReference type="GO" id="GO:0009313">
    <property type="term" value="P:oligosaccharide catabolic process"/>
    <property type="evidence" value="ECO:0007669"/>
    <property type="project" value="TreeGrafter"/>
</dbReference>
<organism evidence="5 6">
    <name type="scientific">Dokdonia sinensis</name>
    <dbReference type="NCBI Taxonomy" id="2479847"/>
    <lineage>
        <taxon>Bacteria</taxon>
        <taxon>Pseudomonadati</taxon>
        <taxon>Bacteroidota</taxon>
        <taxon>Flavobacteriia</taxon>
        <taxon>Flavobacteriales</taxon>
        <taxon>Flavobacteriaceae</taxon>
        <taxon>Dokdonia</taxon>
    </lineage>
</organism>
<dbReference type="FunFam" id="3.20.20.80:FF:000064">
    <property type="entry name" value="Oligo-1,6-glucosidase"/>
    <property type="match status" value="2"/>
</dbReference>
<dbReference type="InterPro" id="IPR045857">
    <property type="entry name" value="O16G_dom_2"/>
</dbReference>
<name>A0A3M0FW89_9FLAO</name>
<dbReference type="FunFam" id="2.60.40.1180:FF:000007">
    <property type="entry name" value="Sucrose isomerase"/>
    <property type="match status" value="1"/>
</dbReference>